<evidence type="ECO:0000313" key="2">
    <source>
        <dbReference type="EMBL" id="KAG5600002.1"/>
    </source>
</evidence>
<dbReference type="EMBL" id="JACXVP010000006">
    <property type="protein sequence ID" value="KAG5600002.1"/>
    <property type="molecule type" value="Genomic_DNA"/>
</dbReference>
<reference evidence="2 3" key="1">
    <citation type="submission" date="2020-09" db="EMBL/GenBank/DDBJ databases">
        <title>De no assembly of potato wild relative species, Solanum commersonii.</title>
        <authorList>
            <person name="Cho K."/>
        </authorList>
    </citation>
    <scope>NUCLEOTIDE SEQUENCE [LARGE SCALE GENOMIC DNA]</scope>
    <source>
        <strain evidence="2">LZ3.2</strain>
        <tissue evidence="2">Leaf</tissue>
    </source>
</reference>
<proteinExistence type="predicted"/>
<evidence type="ECO:0000256" key="1">
    <source>
        <dbReference type="SAM" id="MobiDB-lite"/>
    </source>
</evidence>
<sequence length="154" mass="16633">MAPKVRNVEGGAGFKRSRKGDTAGSSSSRTLFQKFGKQAVEQYGKEWFKCQKEAKYLGDEFVNEESLDDDEVTADEEMDEEDNDDVGDDDANALMVFNGADDVADARGAKAIPTTTLVRCTALRDTPQLEPQKALPGSLSGAAPQPVSDVPNEN</sequence>
<dbReference type="AlphaFoldDB" id="A0A9J5YI57"/>
<protein>
    <submittedName>
        <fullName evidence="2">Uncharacterized protein</fullName>
    </submittedName>
</protein>
<name>A0A9J5YI57_SOLCO</name>
<keyword evidence="3" id="KW-1185">Reference proteome</keyword>
<evidence type="ECO:0000313" key="3">
    <source>
        <dbReference type="Proteomes" id="UP000824120"/>
    </source>
</evidence>
<comment type="caution">
    <text evidence="2">The sequence shown here is derived from an EMBL/GenBank/DDBJ whole genome shotgun (WGS) entry which is preliminary data.</text>
</comment>
<accession>A0A9J5YI57</accession>
<feature type="region of interest" description="Disordered" evidence="1">
    <location>
        <begin position="61"/>
        <end position="91"/>
    </location>
</feature>
<dbReference type="OrthoDB" id="1327738at2759"/>
<feature type="region of interest" description="Disordered" evidence="1">
    <location>
        <begin position="1"/>
        <end position="30"/>
    </location>
</feature>
<feature type="region of interest" description="Disordered" evidence="1">
    <location>
        <begin position="123"/>
        <end position="154"/>
    </location>
</feature>
<dbReference type="Proteomes" id="UP000824120">
    <property type="component" value="Chromosome 6"/>
</dbReference>
<gene>
    <name evidence="2" type="ORF">H5410_031372</name>
</gene>
<organism evidence="2 3">
    <name type="scientific">Solanum commersonii</name>
    <name type="common">Commerson's wild potato</name>
    <name type="synonym">Commerson's nightshade</name>
    <dbReference type="NCBI Taxonomy" id="4109"/>
    <lineage>
        <taxon>Eukaryota</taxon>
        <taxon>Viridiplantae</taxon>
        <taxon>Streptophyta</taxon>
        <taxon>Embryophyta</taxon>
        <taxon>Tracheophyta</taxon>
        <taxon>Spermatophyta</taxon>
        <taxon>Magnoliopsida</taxon>
        <taxon>eudicotyledons</taxon>
        <taxon>Gunneridae</taxon>
        <taxon>Pentapetalae</taxon>
        <taxon>asterids</taxon>
        <taxon>lamiids</taxon>
        <taxon>Solanales</taxon>
        <taxon>Solanaceae</taxon>
        <taxon>Solanoideae</taxon>
        <taxon>Solaneae</taxon>
        <taxon>Solanum</taxon>
    </lineage>
</organism>